<feature type="compositionally biased region" description="Polar residues" evidence="1">
    <location>
        <begin position="32"/>
        <end position="50"/>
    </location>
</feature>
<dbReference type="AlphaFoldDB" id="A0A2M7IMX1"/>
<feature type="compositionally biased region" description="Basic and acidic residues" evidence="1">
    <location>
        <begin position="1"/>
        <end position="31"/>
    </location>
</feature>
<feature type="region of interest" description="Disordered" evidence="1">
    <location>
        <begin position="1"/>
        <end position="52"/>
    </location>
</feature>
<evidence type="ECO:0000313" key="3">
    <source>
        <dbReference type="Proteomes" id="UP000230837"/>
    </source>
</evidence>
<comment type="caution">
    <text evidence="2">The sequence shown here is derived from an EMBL/GenBank/DDBJ whole genome shotgun (WGS) entry which is preliminary data.</text>
</comment>
<accession>A0A2M7IMX1</accession>
<sequence length="80" mass="9348">MLYTVKKEEDARERQPLSERVLKRESRERNEPSGSTEHQNRCSAVTTAESVVSKEPKELLISQTMIRLHDARNRPQTTFH</sequence>
<reference evidence="3" key="1">
    <citation type="submission" date="2017-09" db="EMBL/GenBank/DDBJ databases">
        <title>Depth-based differentiation of microbial function through sediment-hosted aquifers and enrichment of novel symbionts in the deep terrestrial subsurface.</title>
        <authorList>
            <person name="Probst A.J."/>
            <person name="Ladd B."/>
            <person name="Jarett J.K."/>
            <person name="Geller-Mcgrath D.E."/>
            <person name="Sieber C.M.K."/>
            <person name="Emerson J.B."/>
            <person name="Anantharaman K."/>
            <person name="Thomas B.C."/>
            <person name="Malmstrom R."/>
            <person name="Stieglmeier M."/>
            <person name="Klingl A."/>
            <person name="Woyke T."/>
            <person name="Ryan C.M."/>
            <person name="Banfield J.F."/>
        </authorList>
    </citation>
    <scope>NUCLEOTIDE SEQUENCE [LARGE SCALE GENOMIC DNA]</scope>
</reference>
<dbReference type="EMBL" id="PFHR01000204">
    <property type="protein sequence ID" value="PIW96660.1"/>
    <property type="molecule type" value="Genomic_DNA"/>
</dbReference>
<protein>
    <submittedName>
        <fullName evidence="2">Uncharacterized protein</fullName>
    </submittedName>
</protein>
<proteinExistence type="predicted"/>
<name>A0A2M7IMX1_9BACT</name>
<organism evidence="2 3">
    <name type="scientific">Candidatus Kaiserbacteria bacterium CG_4_8_14_3_um_filter_38_9</name>
    <dbReference type="NCBI Taxonomy" id="1974599"/>
    <lineage>
        <taxon>Bacteria</taxon>
        <taxon>Candidatus Kaiseribacteriota</taxon>
    </lineage>
</organism>
<dbReference type="Proteomes" id="UP000230837">
    <property type="component" value="Unassembled WGS sequence"/>
</dbReference>
<gene>
    <name evidence="2" type="ORF">COZ82_03810</name>
</gene>
<evidence type="ECO:0000313" key="2">
    <source>
        <dbReference type="EMBL" id="PIW96660.1"/>
    </source>
</evidence>
<evidence type="ECO:0000256" key="1">
    <source>
        <dbReference type="SAM" id="MobiDB-lite"/>
    </source>
</evidence>